<comment type="caution">
    <text evidence="2">The sequence shown here is derived from an EMBL/GenBank/DDBJ whole genome shotgun (WGS) entry which is preliminary data.</text>
</comment>
<proteinExistence type="predicted"/>
<feature type="region of interest" description="Disordered" evidence="1">
    <location>
        <begin position="1"/>
        <end position="63"/>
    </location>
</feature>
<protein>
    <submittedName>
        <fullName evidence="2">Uncharacterized protein</fullName>
    </submittedName>
</protein>
<keyword evidence="3" id="KW-1185">Reference proteome</keyword>
<evidence type="ECO:0000256" key="1">
    <source>
        <dbReference type="SAM" id="MobiDB-lite"/>
    </source>
</evidence>
<accession>A0A139H3C9</accession>
<sequence>MSSSSPLPSSPSQTVRGDHILPPSPPLSPKQLTSSPGEGEDDTDTATARTRTRTASPAPPAPADRLFDILHSLYRGQLVPASESCLHRQQLAPAEWDLVEARLKKDHALDAWFQDKVRFDYDGCDFLLRMPHAIHEQFVESLKKSIGDGLKRLAETLRDDGHCELADHVGKVYGGGSTTLEIKVPQLAEGTQKRLVGAIMKKSPDAIFHCDSSDDKASILPPLVVEVSYSQEPKELSELAEDYIVDSNHKIRCVLGLDVTYHDPSKREQRKKKMGTQAAEDLTATVSVWRAHLDAERIGSCRCDMDAVQFRNKDGSACEGNLELSVADLLSPPLLYKFAADIDALRSKHITIPFGHLAESLQFAERVILAPESSPEPTTLTPIGLRKRKRESSSEKVLSSDERADEAQQKNEDKRQKKDDKAWRASVAKRSNFPEGSTTGQAGRRRSQRFQQTAGID</sequence>
<gene>
    <name evidence="2" type="ORF">AC578_4223</name>
</gene>
<dbReference type="AlphaFoldDB" id="A0A139H3C9"/>
<dbReference type="Proteomes" id="UP000070133">
    <property type="component" value="Unassembled WGS sequence"/>
</dbReference>
<organism evidence="2 3">
    <name type="scientific">Pseudocercospora eumusae</name>
    <dbReference type="NCBI Taxonomy" id="321146"/>
    <lineage>
        <taxon>Eukaryota</taxon>
        <taxon>Fungi</taxon>
        <taxon>Dikarya</taxon>
        <taxon>Ascomycota</taxon>
        <taxon>Pezizomycotina</taxon>
        <taxon>Dothideomycetes</taxon>
        <taxon>Dothideomycetidae</taxon>
        <taxon>Mycosphaerellales</taxon>
        <taxon>Mycosphaerellaceae</taxon>
        <taxon>Pseudocercospora</taxon>
    </lineage>
</organism>
<dbReference type="EMBL" id="LFZN01000159">
    <property type="protein sequence ID" value="KXS96921.1"/>
    <property type="molecule type" value="Genomic_DNA"/>
</dbReference>
<reference evidence="2 3" key="1">
    <citation type="submission" date="2015-07" db="EMBL/GenBank/DDBJ databases">
        <title>Comparative genomics of the Sigatoka disease complex on banana suggests a link between parallel evolutionary changes in Pseudocercospora fijiensis and Pseudocercospora eumusae and increased virulence on the banana host.</title>
        <authorList>
            <person name="Chang T.-C."/>
            <person name="Salvucci A."/>
            <person name="Crous P.W."/>
            <person name="Stergiopoulos I."/>
        </authorList>
    </citation>
    <scope>NUCLEOTIDE SEQUENCE [LARGE SCALE GENOMIC DNA]</scope>
    <source>
        <strain evidence="2 3">CBS 114824</strain>
    </source>
</reference>
<feature type="compositionally biased region" description="Basic and acidic residues" evidence="1">
    <location>
        <begin position="391"/>
        <end position="423"/>
    </location>
</feature>
<feature type="compositionally biased region" description="Low complexity" evidence="1">
    <location>
        <begin position="373"/>
        <end position="382"/>
    </location>
</feature>
<evidence type="ECO:0000313" key="2">
    <source>
        <dbReference type="EMBL" id="KXS96921.1"/>
    </source>
</evidence>
<feature type="region of interest" description="Disordered" evidence="1">
    <location>
        <begin position="373"/>
        <end position="457"/>
    </location>
</feature>
<feature type="compositionally biased region" description="Low complexity" evidence="1">
    <location>
        <begin position="45"/>
        <end position="56"/>
    </location>
</feature>
<dbReference type="OrthoDB" id="3485856at2759"/>
<evidence type="ECO:0000313" key="3">
    <source>
        <dbReference type="Proteomes" id="UP000070133"/>
    </source>
</evidence>
<dbReference type="STRING" id="321146.A0A139H3C9"/>
<feature type="compositionally biased region" description="Low complexity" evidence="1">
    <location>
        <begin position="1"/>
        <end position="12"/>
    </location>
</feature>
<name>A0A139H3C9_9PEZI</name>